<gene>
    <name evidence="9" type="primary">pqiB</name>
    <name evidence="9" type="ORF">GCM10011611_17850</name>
</gene>
<protein>
    <submittedName>
        <fullName evidence="9">Paraquat-inducible protein B</fullName>
    </submittedName>
</protein>
<evidence type="ECO:0000256" key="5">
    <source>
        <dbReference type="ARBA" id="ARBA00022989"/>
    </source>
</evidence>
<evidence type="ECO:0000256" key="3">
    <source>
        <dbReference type="ARBA" id="ARBA00022519"/>
    </source>
</evidence>
<dbReference type="GO" id="GO:0005886">
    <property type="term" value="C:plasma membrane"/>
    <property type="evidence" value="ECO:0007669"/>
    <property type="project" value="UniProtKB-SubCell"/>
</dbReference>
<keyword evidence="10" id="KW-1185">Reference proteome</keyword>
<evidence type="ECO:0000259" key="8">
    <source>
        <dbReference type="Pfam" id="PF02470"/>
    </source>
</evidence>
<proteinExistence type="predicted"/>
<comment type="caution">
    <text evidence="9">The sequence shown here is derived from an EMBL/GenBank/DDBJ whole genome shotgun (WGS) entry which is preliminary data.</text>
</comment>
<evidence type="ECO:0000256" key="6">
    <source>
        <dbReference type="ARBA" id="ARBA00023136"/>
    </source>
</evidence>
<dbReference type="Pfam" id="PF02470">
    <property type="entry name" value="MlaD"/>
    <property type="match status" value="3"/>
</dbReference>
<evidence type="ECO:0000256" key="1">
    <source>
        <dbReference type="ARBA" id="ARBA00004533"/>
    </source>
</evidence>
<evidence type="ECO:0000256" key="4">
    <source>
        <dbReference type="ARBA" id="ARBA00022692"/>
    </source>
</evidence>
<keyword evidence="4 7" id="KW-0812">Transmembrane</keyword>
<evidence type="ECO:0000256" key="7">
    <source>
        <dbReference type="SAM" id="Phobius"/>
    </source>
</evidence>
<dbReference type="Proteomes" id="UP000646365">
    <property type="component" value="Unassembled WGS sequence"/>
</dbReference>
<name>A0A8J3E1J6_9PROT</name>
<reference evidence="9" key="2">
    <citation type="submission" date="2020-09" db="EMBL/GenBank/DDBJ databases">
        <authorList>
            <person name="Sun Q."/>
            <person name="Zhou Y."/>
        </authorList>
    </citation>
    <scope>NUCLEOTIDE SEQUENCE</scope>
    <source>
        <strain evidence="9">CGMCC 1.15725</strain>
    </source>
</reference>
<dbReference type="InterPro" id="IPR003399">
    <property type="entry name" value="Mce/MlaD"/>
</dbReference>
<sequence length="564" mass="60319">MIELESRGETAAPAPPAPRLDRGRRLPAIWLVPIVAALVGVYLAWVALSEQGPTITIGFQTADGLEAGKTQIKYKDVVLGTVRGIALSEDLSHVDVKAEMTKQAARQLRQGTRFWVVRPRLSAGGVSGLSTIISGAYIELDPGPGASERRFTGLEDPPVVQSDVPGTEFLLTADRIGSVAAGSPIYFRDVQVGQVAGYESSDLEAGVRIHAFVRAPYDRQVFAGTRFWNASGISLTTGPEGVKLQLESLQAVLAGGIAFDTPATARTGESAKPGAVFPLYKDETSVQEAQYTVRLPYIIYFDGSVGGLAPGSPVEWGGIKIGRVTDVRLQYDTAAARVRIPVVIELQPQRVDVIGGAPDQHDAEPLGPLVRRGLRAQVKTDNLLTGQMAVTLDMFPDAVPAELGTGDRYPVIPSVPGQVDSALRSINGILDRLSTLPLDQLVAQANATLKSFETLAASPEMKESMRSLAGALSSARQLLRQANTDLGPAMQKLPPILDTAQQAVRQLNGTLGSIDQGYGADSTFKRDLTRLMGQVEDSLRSFRDLSDYLEQHPEALVRGKTPGN</sequence>
<dbReference type="EMBL" id="BMJQ01000004">
    <property type="protein sequence ID" value="GGF12651.1"/>
    <property type="molecule type" value="Genomic_DNA"/>
</dbReference>
<dbReference type="PANTHER" id="PTHR30462:SF0">
    <property type="entry name" value="INTERMEMBRANE TRANSPORT PROTEIN YEBT"/>
    <property type="match status" value="1"/>
</dbReference>
<evidence type="ECO:0000313" key="10">
    <source>
        <dbReference type="Proteomes" id="UP000646365"/>
    </source>
</evidence>
<feature type="transmembrane region" description="Helical" evidence="7">
    <location>
        <begin position="28"/>
        <end position="48"/>
    </location>
</feature>
<feature type="domain" description="Mce/MlaD" evidence="8">
    <location>
        <begin position="52"/>
        <end position="143"/>
    </location>
</feature>
<feature type="domain" description="Mce/MlaD" evidence="8">
    <location>
        <begin position="166"/>
        <end position="226"/>
    </location>
</feature>
<comment type="subcellular location">
    <subcellularLocation>
        <location evidence="1">Cell inner membrane</location>
    </subcellularLocation>
</comment>
<reference evidence="9" key="1">
    <citation type="journal article" date="2014" name="Int. J. Syst. Evol. Microbiol.">
        <title>Complete genome sequence of Corynebacterium casei LMG S-19264T (=DSM 44701T), isolated from a smear-ripened cheese.</title>
        <authorList>
            <consortium name="US DOE Joint Genome Institute (JGI-PGF)"/>
            <person name="Walter F."/>
            <person name="Albersmeier A."/>
            <person name="Kalinowski J."/>
            <person name="Ruckert C."/>
        </authorList>
    </citation>
    <scope>NUCLEOTIDE SEQUENCE</scope>
    <source>
        <strain evidence="9">CGMCC 1.15725</strain>
    </source>
</reference>
<accession>A0A8J3E1J6</accession>
<keyword evidence="6 7" id="KW-0472">Membrane</keyword>
<evidence type="ECO:0000256" key="2">
    <source>
        <dbReference type="ARBA" id="ARBA00022475"/>
    </source>
</evidence>
<dbReference type="InterPro" id="IPR051800">
    <property type="entry name" value="PqiA-PqiB_transport"/>
</dbReference>
<keyword evidence="5 7" id="KW-1133">Transmembrane helix</keyword>
<keyword evidence="2" id="KW-1003">Cell membrane</keyword>
<organism evidence="9 10">
    <name type="scientific">Aliidongia dinghuensis</name>
    <dbReference type="NCBI Taxonomy" id="1867774"/>
    <lineage>
        <taxon>Bacteria</taxon>
        <taxon>Pseudomonadati</taxon>
        <taxon>Pseudomonadota</taxon>
        <taxon>Alphaproteobacteria</taxon>
        <taxon>Rhodospirillales</taxon>
        <taxon>Dongiaceae</taxon>
        <taxon>Aliidongia</taxon>
    </lineage>
</organism>
<evidence type="ECO:0000313" key="9">
    <source>
        <dbReference type="EMBL" id="GGF12651.1"/>
    </source>
</evidence>
<feature type="domain" description="Mce/MlaD" evidence="8">
    <location>
        <begin position="297"/>
        <end position="393"/>
    </location>
</feature>
<dbReference type="AlphaFoldDB" id="A0A8J3E1J6"/>
<keyword evidence="3" id="KW-0997">Cell inner membrane</keyword>
<dbReference type="PANTHER" id="PTHR30462">
    <property type="entry name" value="INTERMEMBRANE TRANSPORT PROTEIN PQIB-RELATED"/>
    <property type="match status" value="1"/>
</dbReference>